<dbReference type="InParanoid" id="A0A136JK61"/>
<evidence type="ECO:0000259" key="3">
    <source>
        <dbReference type="Pfam" id="PF10350"/>
    </source>
</evidence>
<keyword evidence="6" id="KW-0675">Receptor</keyword>
<dbReference type="GO" id="GO:0005829">
    <property type="term" value="C:cytosol"/>
    <property type="evidence" value="ECO:0007669"/>
    <property type="project" value="TreeGrafter"/>
</dbReference>
<dbReference type="SUPFAM" id="SSF48371">
    <property type="entry name" value="ARM repeat"/>
    <property type="match status" value="1"/>
</dbReference>
<keyword evidence="7" id="KW-1185">Reference proteome</keyword>
<comment type="similarity">
    <text evidence="1">Belongs to the THADA family.</text>
</comment>
<dbReference type="PANTHER" id="PTHR14387:SF0">
    <property type="entry name" value="DUF2428 DOMAIN-CONTAINING PROTEIN"/>
    <property type="match status" value="1"/>
</dbReference>
<dbReference type="InterPro" id="IPR016024">
    <property type="entry name" value="ARM-type_fold"/>
</dbReference>
<dbReference type="Proteomes" id="UP000070501">
    <property type="component" value="Unassembled WGS sequence"/>
</dbReference>
<dbReference type="InterPro" id="IPR051954">
    <property type="entry name" value="tRNA_methyltransferase_THADA"/>
</dbReference>
<evidence type="ECO:0000313" key="7">
    <source>
        <dbReference type="Proteomes" id="UP000070501"/>
    </source>
</evidence>
<evidence type="ECO:0000256" key="2">
    <source>
        <dbReference type="ARBA" id="ARBA00022694"/>
    </source>
</evidence>
<organism evidence="6 7">
    <name type="scientific">Microdochium bolleyi</name>
    <dbReference type="NCBI Taxonomy" id="196109"/>
    <lineage>
        <taxon>Eukaryota</taxon>
        <taxon>Fungi</taxon>
        <taxon>Dikarya</taxon>
        <taxon>Ascomycota</taxon>
        <taxon>Pezizomycotina</taxon>
        <taxon>Sordariomycetes</taxon>
        <taxon>Xylariomycetidae</taxon>
        <taxon>Xylariales</taxon>
        <taxon>Microdochiaceae</taxon>
        <taxon>Microdochium</taxon>
    </lineage>
</organism>
<evidence type="ECO:0000256" key="1">
    <source>
        <dbReference type="ARBA" id="ARBA00010409"/>
    </source>
</evidence>
<gene>
    <name evidence="6" type="ORF">Micbo1qcDRAFT_230168</name>
</gene>
<dbReference type="STRING" id="196109.A0A136JK61"/>
<feature type="domain" description="tRNA (32-2'-O)-methyltransferase regulator THADA-like TPR repeats region" evidence="4">
    <location>
        <begin position="235"/>
        <end position="521"/>
    </location>
</feature>
<dbReference type="Pfam" id="PF25151">
    <property type="entry name" value="TPR_Trm732_C"/>
    <property type="match status" value="1"/>
</dbReference>
<dbReference type="InterPro" id="IPR056842">
    <property type="entry name" value="THADA-like_TPR_C"/>
</dbReference>
<evidence type="ECO:0000259" key="5">
    <source>
        <dbReference type="Pfam" id="PF25151"/>
    </source>
</evidence>
<evidence type="ECO:0000259" key="4">
    <source>
        <dbReference type="Pfam" id="PF25150"/>
    </source>
</evidence>
<feature type="domain" description="tRNA (32-2'-O)-methyltransferase regulator THADA-like C-terminal TPR repeats region" evidence="5">
    <location>
        <begin position="874"/>
        <end position="1024"/>
    </location>
</feature>
<name>A0A136JK61_9PEZI</name>
<dbReference type="OrthoDB" id="73997at2759"/>
<feature type="domain" description="DUF2428" evidence="3">
    <location>
        <begin position="635"/>
        <end position="872"/>
    </location>
</feature>
<dbReference type="Pfam" id="PF25150">
    <property type="entry name" value="TPR_Trm732"/>
    <property type="match status" value="1"/>
</dbReference>
<dbReference type="InterPro" id="IPR019442">
    <property type="entry name" value="THADA/TRM732_DUF2428"/>
</dbReference>
<accession>A0A136JK61</accession>
<protein>
    <submittedName>
        <fullName evidence="6">Putative death-receptor fusion protein-domain-containing protein</fullName>
    </submittedName>
</protein>
<proteinExistence type="inferred from homology"/>
<dbReference type="GO" id="GO:0030488">
    <property type="term" value="P:tRNA methylation"/>
    <property type="evidence" value="ECO:0007669"/>
    <property type="project" value="TreeGrafter"/>
</dbReference>
<sequence length="1577" mass="172671">MATEGLSEMLKGVEESSFNPKHAVVWLEQQPEDAQTSQVNELFQALLLSAAKPKQTSGNACVKLCGLVELSARSASPKLKDFAFAEDIAATMFNFFVEWNEQDAHRSMRLVLDFLVVSATQNPSPQARQSIKSRILNETVSIITEKSSRPSIKSALTALDHILQKKLVNLSDVLAAYQTIHKSTTNKDKSWHNFTTQVFDWMVLHYVCPAAGKLIVTILTNEWSEDGQERHPPSTWHSFISPSLKANPELLEPIRLYILIPLFKADRTGALEYLNQLTSLQGLTGDRGEGWNLDAMLWLSMLEAGKKVGVVDEPGQGLKQKPGAVAQLNAHILEEVLCHESHEARSSAVAILIASPSTTRPYTPDVLNLLKKHLPSFHSDANSKFRYEVLGHSRNMIKRIHGALESVRREYEKSIKKAAAKAPPAQGGVPAPGVSDVEATLRQHRDFVFWYLNFLKDEMNPTASYQRHITALKAMSFVLSSPLAQESELSMFGEGSSHLVDSDWLRCVLDLVMDPFDDVRDAAAVGGVDMGSTLATFSNRADKLASRTARADHSDGAARSFHLLHLWRSKSGEPWLVPNIILDDLEKKISSAEKDLAAAVLDAPVHGNFATLRYLWNSLAMVMTSPEDSPKFYAIQERTINCCQKIWEIVQHILCDDSPEGHLPEELEEVDGLDTKDLLSYSFRAIHESSNLLRVIASRLASESRTKTSAQSRARFELIGRLTFQELSNLRHRGAFTTVSQTFATCCQLVQHFPSGDDSVNLLNEWYQGALQCIHTQASTTRRSAGIPALIVGVLSANADEPSFDSIVRELQRISRRPARVAETDGSNLSQVHALNCLKDIFKSSHLGKRAEPYLTECLELAAECLKSEVWAIRNCGLLMLRSLIDCLLGTNESKASIEAGWDGKTTRIPYHKFPQLPGVLVNLLQMGQQAEGVLIGSQSAESVFPALDIIRRAGPPEAARDDLYSLISWYLGSRIWHVREIAARTLCSFLLGPGWVQNVRELILASVTSANKLHGALMTVKFLLERLSEVMPEQISGDALGTLMTTLLSIESGTSVASSCTEVQAVYVEVVNRINGLRMRQQPTNSEGEAQPGQVALPRHITDSGLSDSTSALLHLRLGEAQTHVATLLAEGIATGGSLKSDLLNALRADVNVSCAMLDNLSALPTPTDKETFAVLLDANLTVCLEAEASEPIRLALHNVSSLMGEVLGEPAADLTLLPTTKDLVRLWEKITRPAITPSLSEAMILVGGCILATVIARDEEANREKLPAWLRTWGIMMATAGTADQTFDTRISAASAMVSISTVLRSPPQDSLDQAHLPWLIALYDSLNDDDDEVRQVAATAAGNLLGQSLASIEASVRLLSWLCAKFGKTMEFQTIVAWRMVGHETCRSSDFLSPATTDQDESRGNWASADEQLRVALQPDDALFVVEEQNLYIDEVRETQRWRAAFATCATGGSSSINDAGGRSAILVALSSWTLSSLQSLNHIAAEQKHDADNGSDGPLGWTSKPAVYALCCRILTCGVALLDMAEREAATGRGGVDSEIKAAGLIRGELVRFREEGRKAEVHGLLLAICDKV</sequence>
<reference evidence="7" key="1">
    <citation type="submission" date="2016-02" db="EMBL/GenBank/DDBJ databases">
        <title>Draft genome sequence of Microdochium bolleyi, a fungal endophyte of beachgrass.</title>
        <authorList>
            <consortium name="DOE Joint Genome Institute"/>
            <person name="David A.S."/>
            <person name="May G."/>
            <person name="Haridas S."/>
            <person name="Lim J."/>
            <person name="Wang M."/>
            <person name="Labutti K."/>
            <person name="Lipzen A."/>
            <person name="Barry K."/>
            <person name="Grigoriev I.V."/>
        </authorList>
    </citation>
    <scope>NUCLEOTIDE SEQUENCE [LARGE SCALE GENOMIC DNA]</scope>
    <source>
        <strain evidence="7">J235TASD1</strain>
    </source>
</reference>
<evidence type="ECO:0000313" key="6">
    <source>
        <dbReference type="EMBL" id="KXJ97534.1"/>
    </source>
</evidence>
<dbReference type="Pfam" id="PF26523">
    <property type="entry name" value="Trm732_C"/>
    <property type="match status" value="1"/>
</dbReference>
<dbReference type="EMBL" id="KQ964245">
    <property type="protein sequence ID" value="KXJ97534.1"/>
    <property type="molecule type" value="Genomic_DNA"/>
</dbReference>
<dbReference type="PANTHER" id="PTHR14387">
    <property type="entry name" value="THADA/DEATH RECEPTOR INTERACTING PROTEIN"/>
    <property type="match status" value="1"/>
</dbReference>
<dbReference type="FunCoup" id="A0A136JK61">
    <property type="interactions" value="23"/>
</dbReference>
<keyword evidence="2" id="KW-0819">tRNA processing</keyword>
<dbReference type="InterPro" id="IPR056843">
    <property type="entry name" value="THADA-like_TPR"/>
</dbReference>
<dbReference type="Pfam" id="PF10350">
    <property type="entry name" value="DUF2428"/>
    <property type="match status" value="1"/>
</dbReference>